<evidence type="ECO:0000256" key="2">
    <source>
        <dbReference type="SAM" id="MobiDB-lite"/>
    </source>
</evidence>
<gene>
    <name evidence="4" type="ORF">PIB30_006433</name>
</gene>
<dbReference type="CDD" id="cd09487">
    <property type="entry name" value="SAM_superfamily"/>
    <property type="match status" value="1"/>
</dbReference>
<accession>A0ABU6U5X6</accession>
<evidence type="ECO:0000313" key="4">
    <source>
        <dbReference type="EMBL" id="MED6155561.1"/>
    </source>
</evidence>
<name>A0ABU6U5X6_9FABA</name>
<evidence type="ECO:0000259" key="3">
    <source>
        <dbReference type="PROSITE" id="PS50105"/>
    </source>
</evidence>
<dbReference type="Proteomes" id="UP001341840">
    <property type="component" value="Unassembled WGS sequence"/>
</dbReference>
<feature type="compositionally biased region" description="Basic and acidic residues" evidence="2">
    <location>
        <begin position="1"/>
        <end position="18"/>
    </location>
</feature>
<organism evidence="4 5">
    <name type="scientific">Stylosanthes scabra</name>
    <dbReference type="NCBI Taxonomy" id="79078"/>
    <lineage>
        <taxon>Eukaryota</taxon>
        <taxon>Viridiplantae</taxon>
        <taxon>Streptophyta</taxon>
        <taxon>Embryophyta</taxon>
        <taxon>Tracheophyta</taxon>
        <taxon>Spermatophyta</taxon>
        <taxon>Magnoliopsida</taxon>
        <taxon>eudicotyledons</taxon>
        <taxon>Gunneridae</taxon>
        <taxon>Pentapetalae</taxon>
        <taxon>rosids</taxon>
        <taxon>fabids</taxon>
        <taxon>Fabales</taxon>
        <taxon>Fabaceae</taxon>
        <taxon>Papilionoideae</taxon>
        <taxon>50 kb inversion clade</taxon>
        <taxon>dalbergioids sensu lato</taxon>
        <taxon>Dalbergieae</taxon>
        <taxon>Pterocarpus clade</taxon>
        <taxon>Stylosanthes</taxon>
    </lineage>
</organism>
<reference evidence="4 5" key="1">
    <citation type="journal article" date="2023" name="Plants (Basel)">
        <title>Bridging the Gap: Combining Genomics and Transcriptomics Approaches to Understand Stylosanthes scabra, an Orphan Legume from the Brazilian Caatinga.</title>
        <authorList>
            <person name="Ferreira-Neto J.R.C."/>
            <person name="da Silva M.D."/>
            <person name="Binneck E."/>
            <person name="de Melo N.F."/>
            <person name="da Silva R.H."/>
            <person name="de Melo A.L.T.M."/>
            <person name="Pandolfi V."/>
            <person name="Bustamante F.O."/>
            <person name="Brasileiro-Vidal A.C."/>
            <person name="Benko-Iseppon A.M."/>
        </authorList>
    </citation>
    <scope>NUCLEOTIDE SEQUENCE [LARGE SCALE GENOMIC DNA]</scope>
    <source>
        <tissue evidence="4">Leaves</tissue>
    </source>
</reference>
<dbReference type="Pfam" id="PF00536">
    <property type="entry name" value="SAM_1"/>
    <property type="match status" value="1"/>
</dbReference>
<proteinExistence type="predicted"/>
<dbReference type="PANTHER" id="PTHR10627">
    <property type="entry name" value="SCP160"/>
    <property type="match status" value="1"/>
</dbReference>
<feature type="compositionally biased region" description="Low complexity" evidence="2">
    <location>
        <begin position="113"/>
        <end position="126"/>
    </location>
</feature>
<dbReference type="PROSITE" id="PS50105">
    <property type="entry name" value="SAM_DOMAIN"/>
    <property type="match status" value="1"/>
</dbReference>
<keyword evidence="1" id="KW-0677">Repeat</keyword>
<dbReference type="EMBL" id="JASCZI010120842">
    <property type="protein sequence ID" value="MED6155561.1"/>
    <property type="molecule type" value="Genomic_DNA"/>
</dbReference>
<dbReference type="SUPFAM" id="SSF47769">
    <property type="entry name" value="SAM/Pointed domain"/>
    <property type="match status" value="1"/>
</dbReference>
<feature type="compositionally biased region" description="Polar residues" evidence="2">
    <location>
        <begin position="19"/>
        <end position="35"/>
    </location>
</feature>
<dbReference type="SMART" id="SM00454">
    <property type="entry name" value="SAM"/>
    <property type="match status" value="1"/>
</dbReference>
<dbReference type="InterPro" id="IPR001660">
    <property type="entry name" value="SAM"/>
</dbReference>
<keyword evidence="5" id="KW-1185">Reference proteome</keyword>
<evidence type="ECO:0000313" key="5">
    <source>
        <dbReference type="Proteomes" id="UP001341840"/>
    </source>
</evidence>
<protein>
    <recommendedName>
        <fullName evidence="3">SAM domain-containing protein</fullName>
    </recommendedName>
</protein>
<sequence>MYADRVDGGVRRSAKERLNGNTLTDSSRPQRQITGKRQRQDDKWEHDLFDDDDGSRITNRKVTSHDLRLKLQKKGLQPATQSGRNSAPNVRDLRERLSGTMTVQPKNIDPPKSKVVAKPSSKSVGVEAPAAQAKRQSNSVPKKLPQKADITVDYFLQSLGLEKYLITFQAEEVDMAALNHMTDEDLKAMGIPMGPRKKILLALESKV</sequence>
<evidence type="ECO:0000256" key="1">
    <source>
        <dbReference type="ARBA" id="ARBA00022737"/>
    </source>
</evidence>
<dbReference type="InterPro" id="IPR013761">
    <property type="entry name" value="SAM/pointed_sf"/>
</dbReference>
<feature type="compositionally biased region" description="Basic and acidic residues" evidence="2">
    <location>
        <begin position="38"/>
        <end position="47"/>
    </location>
</feature>
<dbReference type="PANTHER" id="PTHR10627:SF74">
    <property type="entry name" value="OS08G0526500 PROTEIN"/>
    <property type="match status" value="1"/>
</dbReference>
<comment type="caution">
    <text evidence="4">The sequence shown here is derived from an EMBL/GenBank/DDBJ whole genome shotgun (WGS) entry which is preliminary data.</text>
</comment>
<feature type="region of interest" description="Disordered" evidence="2">
    <location>
        <begin position="102"/>
        <end position="142"/>
    </location>
</feature>
<dbReference type="Gene3D" id="1.10.150.50">
    <property type="entry name" value="Transcription Factor, Ets-1"/>
    <property type="match status" value="1"/>
</dbReference>
<feature type="domain" description="SAM" evidence="3">
    <location>
        <begin position="151"/>
        <end position="207"/>
    </location>
</feature>
<feature type="region of interest" description="Disordered" evidence="2">
    <location>
        <begin position="1"/>
        <end position="56"/>
    </location>
</feature>